<dbReference type="OrthoDB" id="348201at2759"/>
<dbReference type="GO" id="GO:0006366">
    <property type="term" value="P:transcription by RNA polymerase II"/>
    <property type="evidence" value="ECO:0007669"/>
    <property type="project" value="InterPro"/>
</dbReference>
<reference evidence="4" key="1">
    <citation type="journal article" date="2011" name="Proc. Natl. Acad. Sci. U.S.A.">
        <title>Obligate biotrophy features unraveled by the genomic analysis of rust fungi.</title>
        <authorList>
            <person name="Duplessis S."/>
            <person name="Cuomo C.A."/>
            <person name="Lin Y.-C."/>
            <person name="Aerts A."/>
            <person name="Tisserant E."/>
            <person name="Veneault-Fourrey C."/>
            <person name="Joly D.L."/>
            <person name="Hacquard S."/>
            <person name="Amselem J."/>
            <person name="Cantarel B.L."/>
            <person name="Chiu R."/>
            <person name="Coutinho P.M."/>
            <person name="Feau N."/>
            <person name="Field M."/>
            <person name="Frey P."/>
            <person name="Gelhaye E."/>
            <person name="Goldberg J."/>
            <person name="Grabherr M.G."/>
            <person name="Kodira C.D."/>
            <person name="Kohler A."/>
            <person name="Kuees U."/>
            <person name="Lindquist E.A."/>
            <person name="Lucas S.M."/>
            <person name="Mago R."/>
            <person name="Mauceli E."/>
            <person name="Morin E."/>
            <person name="Murat C."/>
            <person name="Pangilinan J.L."/>
            <person name="Park R."/>
            <person name="Pearson M."/>
            <person name="Quesneville H."/>
            <person name="Rouhier N."/>
            <person name="Sakthikumar S."/>
            <person name="Salamov A.A."/>
            <person name="Schmutz J."/>
            <person name="Selles B."/>
            <person name="Shapiro H."/>
            <person name="Tanguay P."/>
            <person name="Tuskan G.A."/>
            <person name="Henrissat B."/>
            <person name="Van de Peer Y."/>
            <person name="Rouze P."/>
            <person name="Ellis J.G."/>
            <person name="Dodds P.N."/>
            <person name="Schein J.E."/>
            <person name="Zhong S."/>
            <person name="Hamelin R.C."/>
            <person name="Grigoriev I.V."/>
            <person name="Szabo L.J."/>
            <person name="Martin F."/>
        </authorList>
    </citation>
    <scope>NUCLEOTIDE SEQUENCE [LARGE SCALE GENOMIC DNA]</scope>
    <source>
        <strain evidence="4">98AG31 / pathotype 3-4-7</strain>
    </source>
</reference>
<dbReference type="InterPro" id="IPR057989">
    <property type="entry name" value="TPR_RPAP1/MINIYO-like"/>
</dbReference>
<proteinExistence type="predicted"/>
<dbReference type="Pfam" id="PF25766">
    <property type="entry name" value="TPR_RPAP1"/>
    <property type="match status" value="1"/>
</dbReference>
<dbReference type="AlphaFoldDB" id="F4R5M6"/>
<evidence type="ECO:0000313" key="3">
    <source>
        <dbReference type="EMBL" id="EGG12236.1"/>
    </source>
</evidence>
<keyword evidence="1" id="KW-0732">Signal</keyword>
<name>F4R5M6_MELLP</name>
<sequence length="346" mass="39475">MLNRLARATFALAVFVRSTLCRIQKQSSTLSLILNPMIGDDISTWKTILSTLIVLNSQNGWEMGAEFSNDHNSQSIFDDEIACRLLMKFISPFQFKSRRSDHLNLCADPKPLIAQAKKLSKDDEMELYSIFTDILGIYDSSSFANPVFSILLIPFCDMRHSIDFRRLLFKDYVHILTHLQVGLDEVMILDANLPDIRSYLYPIETDEDMITIFTQLIGERSPIKRETHSFLYLYLVHHVSSLIWCSTLTVDHKPKLPARLLTMILNQCTDQVICDVLGYSQMSSQAEKAPEELIQPPSCYGAVDEGRISQRIMLIKETQSQVCIDKAIVSFRQLELRLNTSSPPSN</sequence>
<protein>
    <recommendedName>
        <fullName evidence="2">RPAP1/MINIYO-like TPR repeats domain-containing protein</fullName>
    </recommendedName>
</protein>
<keyword evidence="4" id="KW-1185">Reference proteome</keyword>
<dbReference type="Proteomes" id="UP000001072">
    <property type="component" value="Unassembled WGS sequence"/>
</dbReference>
<dbReference type="InParanoid" id="F4R5M6"/>
<dbReference type="InterPro" id="IPR039913">
    <property type="entry name" value="RPAP1/Rba50"/>
</dbReference>
<organism evidence="4">
    <name type="scientific">Melampsora larici-populina (strain 98AG31 / pathotype 3-4-7)</name>
    <name type="common">Poplar leaf rust fungus</name>
    <dbReference type="NCBI Taxonomy" id="747676"/>
    <lineage>
        <taxon>Eukaryota</taxon>
        <taxon>Fungi</taxon>
        <taxon>Dikarya</taxon>
        <taxon>Basidiomycota</taxon>
        <taxon>Pucciniomycotina</taxon>
        <taxon>Pucciniomycetes</taxon>
        <taxon>Pucciniales</taxon>
        <taxon>Melampsoraceae</taxon>
        <taxon>Melampsora</taxon>
    </lineage>
</organism>
<dbReference type="PANTHER" id="PTHR21483:SF18">
    <property type="entry name" value="RNA POLYMERASE II-ASSOCIATED PROTEIN 1"/>
    <property type="match status" value="1"/>
</dbReference>
<dbReference type="VEuPathDB" id="FungiDB:MELLADRAFT_70697"/>
<accession>F4R5M6</accession>
<dbReference type="GeneID" id="18931606"/>
<dbReference type="HOGENOM" id="CLU_801875_0_0_1"/>
<feature type="domain" description="RPAP1/MINIYO-like TPR repeats" evidence="2">
    <location>
        <begin position="127"/>
        <end position="243"/>
    </location>
</feature>
<dbReference type="PANTHER" id="PTHR21483">
    <property type="entry name" value="RNA POLYMERASE II-ASSOCIATED PROTEIN 1"/>
    <property type="match status" value="1"/>
</dbReference>
<evidence type="ECO:0000313" key="4">
    <source>
        <dbReference type="Proteomes" id="UP000001072"/>
    </source>
</evidence>
<gene>
    <name evidence="3" type="ORF">MELLADRAFT_70697</name>
</gene>
<dbReference type="RefSeq" id="XP_007404611.1">
    <property type="nucleotide sequence ID" value="XM_007404549.1"/>
</dbReference>
<dbReference type="KEGG" id="mlr:MELLADRAFT_70697"/>
<feature type="signal peptide" evidence="1">
    <location>
        <begin position="1"/>
        <end position="21"/>
    </location>
</feature>
<evidence type="ECO:0000256" key="1">
    <source>
        <dbReference type="SAM" id="SignalP"/>
    </source>
</evidence>
<dbReference type="EMBL" id="GL883091">
    <property type="protein sequence ID" value="EGG12236.1"/>
    <property type="molecule type" value="Genomic_DNA"/>
</dbReference>
<feature type="chain" id="PRO_5003320621" description="RPAP1/MINIYO-like TPR repeats domain-containing protein" evidence="1">
    <location>
        <begin position="22"/>
        <end position="346"/>
    </location>
</feature>
<evidence type="ECO:0000259" key="2">
    <source>
        <dbReference type="Pfam" id="PF25766"/>
    </source>
</evidence>